<protein>
    <submittedName>
        <fullName evidence="2">Uncharacterized protein</fullName>
    </submittedName>
</protein>
<dbReference type="OrthoDB" id="4159838at2759"/>
<feature type="region of interest" description="Disordered" evidence="1">
    <location>
        <begin position="942"/>
        <end position="970"/>
    </location>
</feature>
<feature type="region of interest" description="Disordered" evidence="1">
    <location>
        <begin position="61"/>
        <end position="128"/>
    </location>
</feature>
<comment type="caution">
    <text evidence="2">The sequence shown here is derived from an EMBL/GenBank/DDBJ whole genome shotgun (WGS) entry which is preliminary data.</text>
</comment>
<feature type="region of interest" description="Disordered" evidence="1">
    <location>
        <begin position="722"/>
        <end position="809"/>
    </location>
</feature>
<keyword evidence="3" id="KW-1185">Reference proteome</keyword>
<sequence length="989" mass="110509">MGSGHINSRSKPPPPQIPINLRWCNRALRPLTSIYVRLEKHWKISPLRDEEYIQRAYGGCESSFNSSQNGRRSMSGSGNASDSESAKEDPTWVPGDAARKPIKHRYSGRKGRSRTNFRSKVVARSPETEKLQPGQLAIATPLILGKRRMVSFPKMSSSVDSTENEMPQAQKMFSYSKRKYLGNSWSLSEIAHGIEDTYNDPSYVAIVQTIFSAWDTFLRMSDPQQNKPHRGANSLLSMALSTTSNYILQEQERVNSLEEKDEETDVAGCIITELEKMYAMGDNGWKPLKELVRSHGIHLMCEAIRRRWLSPQLSRRIVLQSFSLQAHDAASALLSAMLSISPVIPPPIRLDSNLFKPSHSVALHTLESYVRPSGSFSIFFREMASLLDRGRLPAEWIATDSMKYYLTAALQSLAADDEHSFASLRLITSTILAAAGSKRTIPAQVLSNLRRSKRGAIRVRKSEFEPGFTSSFLNPKASCYDPISIALSNSITSILTVLSSSHFAKSGLGKAAASTMYNLLSYLSTIVQRDIERTILDKGKNKLNLQPTRACAILLSDFLANFLGNSRKESQRQSAICASPILHNLGYLTAMHTNKKELVEELADFILQIARCLGRVRNDNSFEVAKRFTLAFNTSSVEKHPILHIVLSKVAVEVALKFAESTCLQEHHDWASYIQDQVAACDFSEGDMDEMQPLTPSLRRTETGFRWEDGIGEWVAKSPILSRARSSKSTPPLPDCTASTSQRGMTGLKMEISDTEESDSGFSITSSNQNRDNSSVSSEYSDSPPPKRKRLAGSFGDQSSIRVSGRGQDNICFPQRQAARHWSPNMDTQSDNESRHCQRVPRKLVSPTTTGHQRSTRGTRMHGNSDNVAVVIEVPRKRKPNDLGAVSLKEHIACRRKRRATEPFGSKSSAFNLTDKERENEEDEEEEDILNHAPALSQRFQHRIQTASSQAQIRLKESRSARPRRSARLSLAERMIPCSDSSEDELSFC</sequence>
<reference evidence="2 3" key="1">
    <citation type="submission" date="2016-05" db="EMBL/GenBank/DDBJ databases">
        <title>Genome sequencing of Trichophyton violaceum CMCC(F)T3l isolated from hair.</title>
        <authorList>
            <person name="Zhan P."/>
            <person name="Tao Y."/>
            <person name="Liu W."/>
        </authorList>
    </citation>
    <scope>NUCLEOTIDE SEQUENCE [LARGE SCALE GENOMIC DNA]</scope>
    <source>
        <strain evidence="3">CMCC(F)T3l</strain>
    </source>
</reference>
<evidence type="ECO:0000313" key="3">
    <source>
        <dbReference type="Proteomes" id="UP000243519"/>
    </source>
</evidence>
<accession>A0A178FNT2</accession>
<feature type="compositionally biased region" description="Polar residues" evidence="1">
    <location>
        <begin position="943"/>
        <end position="952"/>
    </location>
</feature>
<evidence type="ECO:0000313" key="2">
    <source>
        <dbReference type="EMBL" id="OAL73939.1"/>
    </source>
</evidence>
<dbReference type="Proteomes" id="UP000243519">
    <property type="component" value="Unassembled WGS sequence"/>
</dbReference>
<gene>
    <name evidence="2" type="ORF">A7D00_1967</name>
</gene>
<feature type="region of interest" description="Disordered" evidence="1">
    <location>
        <begin position="897"/>
        <end position="929"/>
    </location>
</feature>
<dbReference type="AlphaFoldDB" id="A0A178FNT2"/>
<feature type="compositionally biased region" description="Polar residues" evidence="1">
    <location>
        <begin position="760"/>
        <end position="773"/>
    </location>
</feature>
<name>A0A178FNT2_TRIVO</name>
<feature type="compositionally biased region" description="Basic residues" evidence="1">
    <location>
        <begin position="100"/>
        <end position="117"/>
    </location>
</feature>
<dbReference type="EMBL" id="LHPN01000002">
    <property type="protein sequence ID" value="OAL73939.1"/>
    <property type="molecule type" value="Genomic_DNA"/>
</dbReference>
<organism evidence="2 3">
    <name type="scientific">Trichophyton violaceum</name>
    <dbReference type="NCBI Taxonomy" id="34388"/>
    <lineage>
        <taxon>Eukaryota</taxon>
        <taxon>Fungi</taxon>
        <taxon>Dikarya</taxon>
        <taxon>Ascomycota</taxon>
        <taxon>Pezizomycotina</taxon>
        <taxon>Eurotiomycetes</taxon>
        <taxon>Eurotiomycetidae</taxon>
        <taxon>Onygenales</taxon>
        <taxon>Arthrodermataceae</taxon>
        <taxon>Trichophyton</taxon>
    </lineage>
</organism>
<feature type="compositionally biased region" description="Polar residues" evidence="1">
    <location>
        <begin position="62"/>
        <end position="83"/>
    </location>
</feature>
<proteinExistence type="predicted"/>
<evidence type="ECO:0000256" key="1">
    <source>
        <dbReference type="SAM" id="MobiDB-lite"/>
    </source>
</evidence>